<dbReference type="STRING" id="58919.A0A316ZBT4"/>
<dbReference type="Proteomes" id="UP000245946">
    <property type="component" value="Unassembled WGS sequence"/>
</dbReference>
<dbReference type="SUPFAM" id="SSF50978">
    <property type="entry name" value="WD40 repeat-like"/>
    <property type="match status" value="1"/>
</dbReference>
<dbReference type="Gene3D" id="2.130.10.10">
    <property type="entry name" value="YVTN repeat-like/Quinoprotein amine dehydrogenase"/>
    <property type="match status" value="1"/>
</dbReference>
<dbReference type="Pfam" id="PF04003">
    <property type="entry name" value="Utp12"/>
    <property type="match status" value="1"/>
</dbReference>
<dbReference type="InterPro" id="IPR052414">
    <property type="entry name" value="U3_snoRNA-assoc_WDR"/>
</dbReference>
<name>A0A316ZBT4_9BASI</name>
<dbReference type="AlphaFoldDB" id="A0A316ZBT4"/>
<protein>
    <submittedName>
        <fullName evidence="6">NUC189-domain-containing protein</fullName>
    </submittedName>
</protein>
<feature type="region of interest" description="Disordered" evidence="4">
    <location>
        <begin position="1"/>
        <end position="30"/>
    </location>
</feature>
<evidence type="ECO:0000313" key="7">
    <source>
        <dbReference type="Proteomes" id="UP000245946"/>
    </source>
</evidence>
<dbReference type="InterPro" id="IPR007148">
    <property type="entry name" value="SSU_processome_Utp12"/>
</dbReference>
<dbReference type="PANTHER" id="PTHR44267:SF1">
    <property type="entry name" value="WD REPEAT-CONTAINING PROTEIN 43"/>
    <property type="match status" value="1"/>
</dbReference>
<proteinExistence type="inferred from homology"/>
<dbReference type="OrthoDB" id="30195at2759"/>
<evidence type="ECO:0000256" key="3">
    <source>
        <dbReference type="ARBA" id="ARBA00038335"/>
    </source>
</evidence>
<keyword evidence="2" id="KW-0539">Nucleus</keyword>
<evidence type="ECO:0000313" key="6">
    <source>
        <dbReference type="EMBL" id="PWN98402.1"/>
    </source>
</evidence>
<dbReference type="InterPro" id="IPR036322">
    <property type="entry name" value="WD40_repeat_dom_sf"/>
</dbReference>
<keyword evidence="7" id="KW-1185">Reference proteome</keyword>
<dbReference type="RefSeq" id="XP_025598681.1">
    <property type="nucleotide sequence ID" value="XM_025742193.1"/>
</dbReference>
<dbReference type="GeneID" id="37269737"/>
<evidence type="ECO:0000259" key="5">
    <source>
        <dbReference type="Pfam" id="PF04003"/>
    </source>
</evidence>
<organism evidence="6 7">
    <name type="scientific">Tilletiopsis washingtonensis</name>
    <dbReference type="NCBI Taxonomy" id="58919"/>
    <lineage>
        <taxon>Eukaryota</taxon>
        <taxon>Fungi</taxon>
        <taxon>Dikarya</taxon>
        <taxon>Basidiomycota</taxon>
        <taxon>Ustilaginomycotina</taxon>
        <taxon>Exobasidiomycetes</taxon>
        <taxon>Entylomatales</taxon>
        <taxon>Entylomatales incertae sedis</taxon>
        <taxon>Tilletiopsis</taxon>
    </lineage>
</organism>
<comment type="similarity">
    <text evidence="3">Belongs to the UTP5 family.</text>
</comment>
<feature type="domain" description="Small-subunit processome Utp12" evidence="5">
    <location>
        <begin position="523"/>
        <end position="633"/>
    </location>
</feature>
<dbReference type="InterPro" id="IPR015943">
    <property type="entry name" value="WD40/YVTN_repeat-like_dom_sf"/>
</dbReference>
<comment type="subcellular location">
    <subcellularLocation>
        <location evidence="1">Nucleus</location>
    </subcellularLocation>
</comment>
<evidence type="ECO:0000256" key="1">
    <source>
        <dbReference type="ARBA" id="ARBA00004123"/>
    </source>
</evidence>
<feature type="compositionally biased region" description="Acidic residues" evidence="4">
    <location>
        <begin position="810"/>
        <end position="821"/>
    </location>
</feature>
<sequence length="821" mass="83632">MAKSKGASAPPKSRPASSASATQAAPDAAPATLSAFSPRADLFALLTQALDRHRLRIYASPDARLTADYVLPAARAEALAWGALPHASSSAASPEAPKKRKKGTAAANAAAVASSSSAATPVVALGLADGTVALFSPTHGRVLRSLSDKAPAAGPRGVRALHFSHDGQSLHAACADSVVRKWSLTSPDAPPERTPAPQVSALGETSELLAASHAIDELGGAKRSWTGHASPITHLTALAAPAPAASFVSAASNDRVLTLWGQAARPLATLPMTAPARQIIALSTAERALVLAITTSGDAGIYAVPAALDGSAKRTPALERVSSVTLKASKKAEATPLLDAAQVGNQLYVAALVKGAKLVLERTQLLDDSSALPPVIELVRAGSAGGLLSDGDAALAGGIAATQRYAEPSGAAARASGAASSSVLADDSGLLPQPDAAAGADAQADLDADMDASAAEPTLAARLKGLDVRQKQGRNGAANGSAALANGNASESDDEDEEDVPRAPLGGGISLAQTLTQALHSDDTALLSSVLVHNDPQLIRESVRRISGPLAVRLLEAAVVRMGQGQRSRGALGSQRARGLVEWVRATLAAHTAYLMSLPNLVTRLASLHTVLSSRLAAHDRLLALSGRLELVLAQIELRTAYAADAAARAPVQGLKTKQRTAAAPKPVREAGRWVEGSSDEESDGEAAEGASDEDLDEDADEVDVLGQASDDDDDASVEDVALGASTSMGVTSGESDEEADDDSAAGSDVEMIDAGSAEGSADEESDDPDVLEDGEDESELDDDSDEVDEEEDEDEDSDTGKGGGLLDLEASEGSDESEEE</sequence>
<feature type="compositionally biased region" description="Acidic residues" evidence="4">
    <location>
        <begin position="735"/>
        <end position="744"/>
    </location>
</feature>
<feature type="region of interest" description="Disordered" evidence="4">
    <location>
        <begin position="653"/>
        <end position="700"/>
    </location>
</feature>
<evidence type="ECO:0000256" key="2">
    <source>
        <dbReference type="ARBA" id="ARBA00023242"/>
    </source>
</evidence>
<feature type="compositionally biased region" description="Acidic residues" evidence="4">
    <location>
        <begin position="761"/>
        <end position="798"/>
    </location>
</feature>
<evidence type="ECO:0000256" key="4">
    <source>
        <dbReference type="SAM" id="MobiDB-lite"/>
    </source>
</evidence>
<dbReference type="GO" id="GO:0032040">
    <property type="term" value="C:small-subunit processome"/>
    <property type="evidence" value="ECO:0007669"/>
    <property type="project" value="UniProtKB-ARBA"/>
</dbReference>
<feature type="region of interest" description="Disordered" evidence="4">
    <location>
        <begin position="424"/>
        <end position="443"/>
    </location>
</feature>
<feature type="compositionally biased region" description="Low complexity" evidence="4">
    <location>
        <begin position="473"/>
        <end position="490"/>
    </location>
</feature>
<gene>
    <name evidence="6" type="ORF">FA09DRAFT_329462</name>
</gene>
<dbReference type="PANTHER" id="PTHR44267">
    <property type="entry name" value="WD REPEAT-CONTAINING PROTEIN 43"/>
    <property type="match status" value="1"/>
</dbReference>
<feature type="region of interest" description="Disordered" evidence="4">
    <location>
        <begin position="471"/>
        <end position="507"/>
    </location>
</feature>
<dbReference type="EMBL" id="KZ819291">
    <property type="protein sequence ID" value="PWN98402.1"/>
    <property type="molecule type" value="Genomic_DNA"/>
</dbReference>
<feature type="region of interest" description="Disordered" evidence="4">
    <location>
        <begin position="724"/>
        <end position="821"/>
    </location>
</feature>
<reference evidence="6 7" key="1">
    <citation type="journal article" date="2018" name="Mol. Biol. Evol.">
        <title>Broad Genomic Sampling Reveals a Smut Pathogenic Ancestry of the Fungal Clade Ustilaginomycotina.</title>
        <authorList>
            <person name="Kijpornyongpan T."/>
            <person name="Mondo S.J."/>
            <person name="Barry K."/>
            <person name="Sandor L."/>
            <person name="Lee J."/>
            <person name="Lipzen A."/>
            <person name="Pangilinan J."/>
            <person name="LaButti K."/>
            <person name="Hainaut M."/>
            <person name="Henrissat B."/>
            <person name="Grigoriev I.V."/>
            <person name="Spatafora J.W."/>
            <person name="Aime M.C."/>
        </authorList>
    </citation>
    <scope>NUCLEOTIDE SEQUENCE [LARGE SCALE GENOMIC DNA]</scope>
    <source>
        <strain evidence="6 7">MCA 4186</strain>
    </source>
</reference>
<dbReference type="GO" id="GO:0000462">
    <property type="term" value="P:maturation of SSU-rRNA from tricistronic rRNA transcript (SSU-rRNA, 5.8S rRNA, LSU-rRNA)"/>
    <property type="evidence" value="ECO:0007669"/>
    <property type="project" value="TreeGrafter"/>
</dbReference>
<feature type="compositionally biased region" description="Acidic residues" evidence="4">
    <location>
        <begin position="678"/>
        <end position="700"/>
    </location>
</feature>
<accession>A0A316ZBT4</accession>